<evidence type="ECO:0000256" key="1">
    <source>
        <dbReference type="SAM" id="Phobius"/>
    </source>
</evidence>
<accession>A1RAJ8</accession>
<dbReference type="InterPro" id="IPR010390">
    <property type="entry name" value="ABC-2_transporter-like"/>
</dbReference>
<name>A1RAJ8_PAEAT</name>
<feature type="transmembrane region" description="Helical" evidence="1">
    <location>
        <begin position="21"/>
        <end position="47"/>
    </location>
</feature>
<dbReference type="Proteomes" id="UP000000637">
    <property type="component" value="Chromosome"/>
</dbReference>
<sequence length="264" mass="28417">MRAYWELAKSSFRRHSTYRTAAVAGAFTNSVFGLIRASLLLSAITTAGGAIGGYSAMEAATYVWLGQALLAPLGLFGNAELAGRVKSGDIAVDLSRSVNLTASYWAQDLGRAAFDVLPRGLPPLMVGALVTGLAMPGTPEPYLLGFVSILAAVSLNFLGFFAINLLSFWVLEIRGFWMLYMVVMNLLSGFLVPVTWFPGWLLDFARATPFPSMLQTPVDILAGRTDGAESLALVGVQFLWLAVLLVIVQMMVRFGSRRLVVQGG</sequence>
<reference evidence="2 3" key="1">
    <citation type="journal article" date="2006" name="PLoS Genet.">
        <title>Secrets of soil survival revealed by the genome sequence of Arthrobacter aurescens TC1.</title>
        <authorList>
            <person name="Mongodin E.F."/>
            <person name="Shapir N."/>
            <person name="Daugherty S.C."/>
            <person name="DeBoy R.T."/>
            <person name="Emerson J.B."/>
            <person name="Shvartzbeyn A."/>
            <person name="Radune D."/>
            <person name="Vamathevan J."/>
            <person name="Riggs F."/>
            <person name="Grinberg V."/>
            <person name="Khouri H."/>
            <person name="Wackett L.P."/>
            <person name="Nelson K.E."/>
            <person name="Sadowsky M.J."/>
        </authorList>
    </citation>
    <scope>NUCLEOTIDE SEQUENCE [LARGE SCALE GENOMIC DNA]</scope>
    <source>
        <strain evidence="2 3">TC1</strain>
    </source>
</reference>
<keyword evidence="3" id="KW-1185">Reference proteome</keyword>
<gene>
    <name evidence="2" type="ordered locus">AAur_3567</name>
</gene>
<dbReference type="eggNOG" id="COG4587">
    <property type="taxonomic scope" value="Bacteria"/>
</dbReference>
<dbReference type="PANTHER" id="PTHR36832:SF2">
    <property type="entry name" value="INTEGRAL MEMBRANE PROTEIN"/>
    <property type="match status" value="1"/>
</dbReference>
<dbReference type="HOGENOM" id="CLU_084465_0_1_11"/>
<dbReference type="RefSeq" id="WP_011776186.1">
    <property type="nucleotide sequence ID" value="NC_008711.1"/>
</dbReference>
<evidence type="ECO:0000313" key="3">
    <source>
        <dbReference type="Proteomes" id="UP000000637"/>
    </source>
</evidence>
<keyword evidence="1" id="KW-1133">Transmembrane helix</keyword>
<proteinExistence type="predicted"/>
<dbReference type="EMBL" id="CP000474">
    <property type="protein sequence ID" value="ABM07874.1"/>
    <property type="molecule type" value="Genomic_DNA"/>
</dbReference>
<protein>
    <submittedName>
        <fullName evidence="2">Membrane protein (DUF990 family)</fullName>
    </submittedName>
</protein>
<dbReference type="KEGG" id="aau:AAur_3567"/>
<dbReference type="STRING" id="290340.AAur_3567"/>
<dbReference type="AlphaFoldDB" id="A1RAJ8"/>
<dbReference type="OrthoDB" id="62003at2"/>
<feature type="transmembrane region" description="Helical" evidence="1">
    <location>
        <begin position="142"/>
        <end position="170"/>
    </location>
</feature>
<keyword evidence="1" id="KW-0812">Transmembrane</keyword>
<evidence type="ECO:0000313" key="2">
    <source>
        <dbReference type="EMBL" id="ABM07874.1"/>
    </source>
</evidence>
<dbReference type="PANTHER" id="PTHR36832">
    <property type="entry name" value="SLR1174 PROTEIN-RELATED"/>
    <property type="match status" value="1"/>
</dbReference>
<organism evidence="2 3">
    <name type="scientific">Paenarthrobacter aurescens (strain TC1)</name>
    <dbReference type="NCBI Taxonomy" id="290340"/>
    <lineage>
        <taxon>Bacteria</taxon>
        <taxon>Bacillati</taxon>
        <taxon>Actinomycetota</taxon>
        <taxon>Actinomycetes</taxon>
        <taxon>Micrococcales</taxon>
        <taxon>Micrococcaceae</taxon>
        <taxon>Paenarthrobacter</taxon>
    </lineage>
</organism>
<feature type="transmembrane region" description="Helical" evidence="1">
    <location>
        <begin position="116"/>
        <end position="136"/>
    </location>
</feature>
<dbReference type="Pfam" id="PF06182">
    <property type="entry name" value="ABC2_membrane_6"/>
    <property type="match status" value="1"/>
</dbReference>
<feature type="transmembrane region" description="Helical" evidence="1">
    <location>
        <begin position="59"/>
        <end position="77"/>
    </location>
</feature>
<feature type="transmembrane region" description="Helical" evidence="1">
    <location>
        <begin position="177"/>
        <end position="197"/>
    </location>
</feature>
<keyword evidence="1" id="KW-0472">Membrane</keyword>
<feature type="transmembrane region" description="Helical" evidence="1">
    <location>
        <begin position="231"/>
        <end position="252"/>
    </location>
</feature>